<feature type="compositionally biased region" description="Low complexity" evidence="11">
    <location>
        <begin position="657"/>
        <end position="668"/>
    </location>
</feature>
<feature type="compositionally biased region" description="Low complexity" evidence="11">
    <location>
        <begin position="632"/>
        <end position="648"/>
    </location>
</feature>
<dbReference type="CDD" id="cd09233">
    <property type="entry name" value="ACE1-Sec16-like"/>
    <property type="match status" value="1"/>
</dbReference>
<feature type="compositionally biased region" description="Low complexity" evidence="11">
    <location>
        <begin position="1864"/>
        <end position="1873"/>
    </location>
</feature>
<dbReference type="Proteomes" id="UP000750711">
    <property type="component" value="Unassembled WGS sequence"/>
</dbReference>
<feature type="region of interest" description="Disordered" evidence="11">
    <location>
        <begin position="1"/>
        <end position="119"/>
    </location>
</feature>
<dbReference type="GO" id="GO:0012507">
    <property type="term" value="C:ER to Golgi transport vesicle membrane"/>
    <property type="evidence" value="ECO:0007669"/>
    <property type="project" value="TreeGrafter"/>
</dbReference>
<feature type="region of interest" description="Disordered" evidence="11">
    <location>
        <begin position="1602"/>
        <end position="1785"/>
    </location>
</feature>
<evidence type="ECO:0000256" key="2">
    <source>
        <dbReference type="ARBA" id="ARBA00005927"/>
    </source>
</evidence>
<evidence type="ECO:0000256" key="7">
    <source>
        <dbReference type="ARBA" id="ARBA00023006"/>
    </source>
</evidence>
<feature type="compositionally biased region" description="Basic residues" evidence="11">
    <location>
        <begin position="1954"/>
        <end position="1963"/>
    </location>
</feature>
<dbReference type="GO" id="GO:0015031">
    <property type="term" value="P:protein transport"/>
    <property type="evidence" value="ECO:0007669"/>
    <property type="project" value="UniProtKB-KW"/>
</dbReference>
<feature type="compositionally biased region" description="Polar residues" evidence="11">
    <location>
        <begin position="1603"/>
        <end position="1618"/>
    </location>
</feature>
<evidence type="ECO:0000256" key="9">
    <source>
        <dbReference type="ARBA" id="ARBA00024687"/>
    </source>
</evidence>
<feature type="compositionally biased region" description="Low complexity" evidence="11">
    <location>
        <begin position="752"/>
        <end position="762"/>
    </location>
</feature>
<keyword evidence="4 10" id="KW-0256">Endoplasmic reticulum</keyword>
<evidence type="ECO:0000256" key="1">
    <source>
        <dbReference type="ARBA" id="ARBA00004397"/>
    </source>
</evidence>
<protein>
    <recommendedName>
        <fullName evidence="10">Protein transport protein sec16</fullName>
    </recommendedName>
</protein>
<feature type="region of interest" description="Disordered" evidence="11">
    <location>
        <begin position="230"/>
        <end position="249"/>
    </location>
</feature>
<feature type="compositionally biased region" description="Basic and acidic residues" evidence="11">
    <location>
        <begin position="1740"/>
        <end position="1772"/>
    </location>
</feature>
<feature type="compositionally biased region" description="Pro residues" evidence="11">
    <location>
        <begin position="158"/>
        <end position="168"/>
    </location>
</feature>
<feature type="compositionally biased region" description="Polar residues" evidence="11">
    <location>
        <begin position="878"/>
        <end position="900"/>
    </location>
</feature>
<dbReference type="GO" id="GO:0006914">
    <property type="term" value="P:autophagy"/>
    <property type="evidence" value="ECO:0007669"/>
    <property type="project" value="UniProtKB-KW"/>
</dbReference>
<evidence type="ECO:0000256" key="5">
    <source>
        <dbReference type="ARBA" id="ARBA00022892"/>
    </source>
</evidence>
<dbReference type="GO" id="GO:0070973">
    <property type="term" value="P:protein localization to endoplasmic reticulum exit site"/>
    <property type="evidence" value="ECO:0007669"/>
    <property type="project" value="TreeGrafter"/>
</dbReference>
<dbReference type="InterPro" id="IPR024340">
    <property type="entry name" value="Sec16_CCD"/>
</dbReference>
<keyword evidence="6 10" id="KW-0653">Protein transport</keyword>
<dbReference type="PANTHER" id="PTHR13402">
    <property type="entry name" value="RGPR-RELATED"/>
    <property type="match status" value="1"/>
</dbReference>
<feature type="compositionally biased region" description="Low complexity" evidence="11">
    <location>
        <begin position="680"/>
        <end position="708"/>
    </location>
</feature>
<feature type="compositionally biased region" description="Low complexity" evidence="11">
    <location>
        <begin position="520"/>
        <end position="530"/>
    </location>
</feature>
<feature type="compositionally biased region" description="Polar residues" evidence="11">
    <location>
        <begin position="497"/>
        <end position="506"/>
    </location>
</feature>
<feature type="compositionally biased region" description="Polar residues" evidence="11">
    <location>
        <begin position="25"/>
        <end position="35"/>
    </location>
</feature>
<evidence type="ECO:0000256" key="10">
    <source>
        <dbReference type="RuleBase" id="RU364101"/>
    </source>
</evidence>
<evidence type="ECO:0000313" key="15">
    <source>
        <dbReference type="Proteomes" id="UP000750711"/>
    </source>
</evidence>
<feature type="compositionally biased region" description="Basic and acidic residues" evidence="11">
    <location>
        <begin position="38"/>
        <end position="52"/>
    </location>
</feature>
<dbReference type="GO" id="GO:0016192">
    <property type="term" value="P:vesicle-mediated transport"/>
    <property type="evidence" value="ECO:0007669"/>
    <property type="project" value="UniProtKB-KW"/>
</dbReference>
<dbReference type="InterPro" id="IPR024298">
    <property type="entry name" value="Sec16_Sec23-bd"/>
</dbReference>
<keyword evidence="5 10" id="KW-0931">ER-Golgi transport</keyword>
<feature type="compositionally biased region" description="Basic and acidic residues" evidence="11">
    <location>
        <begin position="137"/>
        <end position="152"/>
    </location>
</feature>
<feature type="compositionally biased region" description="Basic and acidic residues" evidence="11">
    <location>
        <begin position="169"/>
        <end position="185"/>
    </location>
</feature>
<comment type="caution">
    <text evidence="14">The sequence shown here is derived from an EMBL/GenBank/DDBJ whole genome shotgun (WGS) entry which is preliminary data.</text>
</comment>
<feature type="compositionally biased region" description="Polar residues" evidence="11">
    <location>
        <begin position="1657"/>
        <end position="1680"/>
    </location>
</feature>
<keyword evidence="3 10" id="KW-0813">Transport</keyword>
<dbReference type="Gene3D" id="1.25.40.1030">
    <property type="match status" value="1"/>
</dbReference>
<evidence type="ECO:0000259" key="13">
    <source>
        <dbReference type="Pfam" id="PF12932"/>
    </source>
</evidence>
<dbReference type="Pfam" id="PF12931">
    <property type="entry name" value="TPR_Sec16"/>
    <property type="match status" value="1"/>
</dbReference>
<organism evidence="14 15">
    <name type="scientific">Trichoglossum hirsutum</name>
    <dbReference type="NCBI Taxonomy" id="265104"/>
    <lineage>
        <taxon>Eukaryota</taxon>
        <taxon>Fungi</taxon>
        <taxon>Dikarya</taxon>
        <taxon>Ascomycota</taxon>
        <taxon>Pezizomycotina</taxon>
        <taxon>Geoglossomycetes</taxon>
        <taxon>Geoglossales</taxon>
        <taxon>Geoglossaceae</taxon>
        <taxon>Trichoglossum</taxon>
    </lineage>
</organism>
<comment type="function">
    <text evidence="9 10">Involved in the initiation of assembly of the COPII coat required for the formation of transport vesicles from the endoplasmic reticulum (ER) and the selection of cargo molecules. Also involved in autophagy.</text>
</comment>
<feature type="compositionally biased region" description="Low complexity" evidence="11">
    <location>
        <begin position="1917"/>
        <end position="1933"/>
    </location>
</feature>
<feature type="region of interest" description="Disordered" evidence="11">
    <location>
        <begin position="254"/>
        <end position="954"/>
    </location>
</feature>
<keyword evidence="8 10" id="KW-0472">Membrane</keyword>
<dbReference type="GO" id="GO:0007030">
    <property type="term" value="P:Golgi organization"/>
    <property type="evidence" value="ECO:0007669"/>
    <property type="project" value="TreeGrafter"/>
</dbReference>
<feature type="domain" description="Sec16 Sec23-binding" evidence="12">
    <location>
        <begin position="1170"/>
        <end position="1472"/>
    </location>
</feature>
<feature type="region of interest" description="Disordered" evidence="11">
    <location>
        <begin position="1473"/>
        <end position="1499"/>
    </location>
</feature>
<feature type="compositionally biased region" description="Low complexity" evidence="11">
    <location>
        <begin position="855"/>
        <end position="867"/>
    </location>
</feature>
<comment type="similarity">
    <text evidence="2 10">Belongs to the SEC16 family.</text>
</comment>
<keyword evidence="15" id="KW-1185">Reference proteome</keyword>
<evidence type="ECO:0000256" key="4">
    <source>
        <dbReference type="ARBA" id="ARBA00022824"/>
    </source>
</evidence>
<feature type="compositionally biased region" description="Polar residues" evidence="11">
    <location>
        <begin position="809"/>
        <end position="821"/>
    </location>
</feature>
<sequence>MSNAVPGVQGESQQRDDNPADLSVDSLSTTNNFPSMSGERDSRSSPKQEEPIARPGHRSSAAFTAAALPEFVGSRSISPDQRGARNSNGVDSHSTSPQERNPPQELGHSSSGSFARTVSHEITWTQDEFIDPAWGLGRRESDPFKFMGESDRTNSFPDVPPVNHPLPPPDKHVPSHSTVDERIDGTGDSVCPPADEGERRGYSYLEIQQEMHVKEVSTIFTEEENDDGLDFFDGFGKSQGGNIPALSDYEARYEEGVPLVQHHDHTGREEFSEALRQPDPSDPFGDSPESHNDSFFDNVSAGPQNQQPFSPPLDRKSTPQVLTSLDFTPRDGDRDERQFGTDGVEIKPSMGSEDHTHAGKAGDATRDDVGHEPATQKVDSAEPSTPNIDGKPGKDAELAAMWEAMLDDDELLDDDEPTIDPSGFFDDDEHGFLEDKAPTASLNGTTEDARLHSSELATGDAGASREFRSVGTGNTGGNTGNIQPNTSERNSLAPADTSKQQQQSQPLPIPTNPYMPAKPQLPQLPQLPVQPDHEMPQSFSDKSKGGYSSPYDLPVDIRPRKRTSMQQISAGIAGQGLAQPPPPRSSSMYAGQPPSVFPRPAAPLPTASAPHPSPPMPSHSFQPSTGPQLATSADAASPPASAKPNSNSFFEELPVTSKSRYSSSSNRYTPQPTGITPPRASQQGYAQASSAPPSASHAPPLAQQLLPPERVSPFAALPHSTPSLPPPTVPTTRYSPVPPPRSGNVQGQGKYAALPASAPPAAVTSLPHQPRIGSPLAHYEVQHQDQPRLKGAIVPSGISQKQQEVHGRPSSQGTTARSVSNLGGAPREEEEMSFEREQAQREGSDSGSQPHPYWTPTSSTSVSRTTPSTPPPPKTFPVQNTLSPSKRITSNYAPQYQPSAPTAEPSFAPPRRAQTQSPGAAIAGPKLSAVPQDPYQRPSSAHGTMSTTFTSSPYVAVSEPTQTIRTGRISSNLDYITPTDGREMDLLQRWKGCPIFVWGFGGTIVTSFPKEIPRYSSGRVQPLMVCSPGEVTIKSAKDVLPLEARFAGFPGPLRAKGKKKEVLSWLTENIESQEREAGEPGYGLMTAEARKRYGERLLLWRILRVLVEKDGVLEGSTEVEKAVRATLMPETQTDGGGSQTQYGGTLTNVAQSMNAKLQPDSVDPEMLETLRKNLLKGDREKAVWHAVDKRLWGHAMLISSTLNRDTWKQVAQEFVRQEVKNLGNNTEPLAALYEIFAGNVEESVDELVPPSARAGLQMVSTSANTGPTKNALEGLDRWKETLSLVLSNRSADDERALLFLGRLLAGYGRIEAAHLCYLFVRSHPAFGGADDPQTSFTLLGADHVQHPINFATNLESILLSEIYEFAAILNPSGHGSPAPHLQAYKLYHALVLADYGYRGEAQNYCSAITSGIRSTTKSSPYYHTGLFSILDDLSNRLQQSPKDYSGSWISKPSMEKVSGSMWAKFNSFVAGDDSDAASTGSGKDGPEIGPFSKIAGGTPSLSRTGSVADLYGAAYTIKEPGPPISGPTSSFENSRYAPKMTYEPQSLPSYDMHNAPPQELRTSMESQSSSYDTRRPADITQEAHETLQNGTFESAKLQPLYQPVSQPAQYGTPPQQASLHPPRSAPAQNPYAVMSSDAAVSPLYGSGASPQKPGPPSDSSRSYQGYEPQQSSGHQTPNSTDVEESPGYEPPSYSSYEPPESSVPYNEAGSGETSPVQEKPKKRSFYDDDDDDDLAARAAEITKRERESRGKESKEKAAAPNEKQDTSKEKKSGWFGGWFGKKDPNALAPVKAKLGEENSFYYDPEQKRWVNKKAGETTPTPAATPPPPRNPTPRSFSGPPSSTHASKPTPTAPPVSDGPPPPSLAATTPPASLNGLRPPHDALPPSRSPSIPGTPPRTDSPLSGSHATSLAPPALFSGSAGTASGPPSRPSTALSNASSIDDLIGPPGAARKGGTVKKSKAKRGYVDVMAK</sequence>
<dbReference type="GO" id="GO:0005789">
    <property type="term" value="C:endoplasmic reticulum membrane"/>
    <property type="evidence" value="ECO:0007669"/>
    <property type="project" value="UniProtKB-SubCell"/>
</dbReference>
<accession>A0A9P8LAL1</accession>
<feature type="compositionally biased region" description="Basic and acidic residues" evidence="11">
    <location>
        <begin position="833"/>
        <end position="844"/>
    </location>
</feature>
<keyword evidence="7 10" id="KW-0072">Autophagy</keyword>
<feature type="compositionally biased region" description="Low complexity" evidence="11">
    <location>
        <begin position="1687"/>
        <end position="1707"/>
    </location>
</feature>
<feature type="domain" description="Sec16 central conserved" evidence="13">
    <location>
        <begin position="993"/>
        <end position="1111"/>
    </location>
</feature>
<feature type="region of interest" description="Disordered" evidence="11">
    <location>
        <begin position="1799"/>
        <end position="1971"/>
    </location>
</feature>
<dbReference type="Pfam" id="PF12932">
    <property type="entry name" value="Sec16"/>
    <property type="match status" value="1"/>
</dbReference>
<feature type="region of interest" description="Disordered" evidence="11">
    <location>
        <begin position="1541"/>
        <end position="1576"/>
    </location>
</feature>
<dbReference type="GO" id="GO:0070971">
    <property type="term" value="C:endoplasmic reticulum exit site"/>
    <property type="evidence" value="ECO:0007669"/>
    <property type="project" value="TreeGrafter"/>
</dbReference>
<dbReference type="EMBL" id="JAGHQM010000782">
    <property type="protein sequence ID" value="KAH0558647.1"/>
    <property type="molecule type" value="Genomic_DNA"/>
</dbReference>
<feature type="region of interest" description="Disordered" evidence="11">
    <location>
        <begin position="134"/>
        <end position="197"/>
    </location>
</feature>
<feature type="compositionally biased region" description="Acidic residues" evidence="11">
    <location>
        <begin position="405"/>
        <end position="418"/>
    </location>
</feature>
<reference evidence="14" key="1">
    <citation type="submission" date="2021-03" db="EMBL/GenBank/DDBJ databases">
        <title>Comparative genomics and phylogenomic investigation of the class Geoglossomycetes provide insights into ecological specialization and systematics.</title>
        <authorList>
            <person name="Melie T."/>
            <person name="Pirro S."/>
            <person name="Miller A.N."/>
            <person name="Quandt A."/>
        </authorList>
    </citation>
    <scope>NUCLEOTIDE SEQUENCE</scope>
    <source>
        <strain evidence="14">CAQ_001_2017</strain>
    </source>
</reference>
<feature type="compositionally biased region" description="Basic and acidic residues" evidence="11">
    <location>
        <begin position="328"/>
        <end position="339"/>
    </location>
</feature>
<evidence type="ECO:0000256" key="11">
    <source>
        <dbReference type="SAM" id="MobiDB-lite"/>
    </source>
</evidence>
<evidence type="ECO:0000256" key="6">
    <source>
        <dbReference type="ARBA" id="ARBA00022927"/>
    </source>
</evidence>
<feature type="compositionally biased region" description="Pro residues" evidence="11">
    <location>
        <begin position="1850"/>
        <end position="1863"/>
    </location>
</feature>
<evidence type="ECO:0000313" key="14">
    <source>
        <dbReference type="EMBL" id="KAH0558647.1"/>
    </source>
</evidence>
<dbReference type="FunFam" id="1.25.40.1030:FF:000008">
    <property type="entry name" value="Protein transport protein sec16"/>
    <property type="match status" value="1"/>
</dbReference>
<proteinExistence type="inferred from homology"/>
<evidence type="ECO:0000259" key="12">
    <source>
        <dbReference type="Pfam" id="PF12931"/>
    </source>
</evidence>
<feature type="compositionally biased region" description="Polar residues" evidence="11">
    <location>
        <begin position="295"/>
        <end position="308"/>
    </location>
</feature>
<gene>
    <name evidence="14" type="ORF">GP486_004700</name>
</gene>
<dbReference type="PANTHER" id="PTHR13402:SF6">
    <property type="entry name" value="SECRETORY 16, ISOFORM I"/>
    <property type="match status" value="1"/>
</dbReference>
<feature type="compositionally biased region" description="Basic and acidic residues" evidence="11">
    <location>
        <begin position="254"/>
        <end position="273"/>
    </location>
</feature>
<name>A0A9P8LAL1_9PEZI</name>
<feature type="compositionally biased region" description="Pro residues" evidence="11">
    <location>
        <begin position="1822"/>
        <end position="1831"/>
    </location>
</feature>
<evidence type="ECO:0000256" key="3">
    <source>
        <dbReference type="ARBA" id="ARBA00022448"/>
    </source>
</evidence>
<feature type="compositionally biased region" description="Polar residues" evidence="11">
    <location>
        <begin position="75"/>
        <end position="119"/>
    </location>
</feature>
<feature type="compositionally biased region" description="Polar residues" evidence="11">
    <location>
        <begin position="1560"/>
        <end position="1571"/>
    </location>
</feature>
<feature type="compositionally biased region" description="Polar residues" evidence="11">
    <location>
        <begin position="937"/>
        <end position="954"/>
    </location>
</feature>
<evidence type="ECO:0000256" key="8">
    <source>
        <dbReference type="ARBA" id="ARBA00023136"/>
    </source>
</evidence>
<comment type="subcellular location">
    <subcellularLocation>
        <location evidence="1">Endoplasmic reticulum membrane</location>
        <topology evidence="1">Peripheral membrane protein</topology>
        <orientation evidence="1">Cytoplasmic side</orientation>
    </subcellularLocation>
</comment>